<evidence type="ECO:0000313" key="2">
    <source>
        <dbReference type="Proteomes" id="UP001258434"/>
    </source>
</evidence>
<reference evidence="2" key="1">
    <citation type="submission" date="2023-07" db="EMBL/GenBank/DDBJ databases">
        <title>A gut symbiont ubiquitin homologue binds and inactivates peptidyl-prolyl isomerase to mediate the interbacterial arms race in the human gut.</title>
        <authorList>
            <person name="Jiang K."/>
            <person name="Li W."/>
            <person name="Tong M."/>
            <person name="Xu J."/>
            <person name="Chen Z."/>
            <person name="Yang Y."/>
            <person name="Zang Y."/>
            <person name="Jiao X."/>
            <person name="Liu C."/>
            <person name="Lim B."/>
            <person name="Jiang X."/>
            <person name="Wang J."/>
            <person name="Wu D."/>
            <person name="Wang M."/>
            <person name="Liu S.-J."/>
            <person name="Shao F."/>
            <person name="Gao X."/>
        </authorList>
    </citation>
    <scope>NUCLEOTIDE SEQUENCE [LARGE SCALE GENOMIC DNA]</scope>
    <source>
        <strain evidence="2">GS077</strain>
    </source>
</reference>
<name>A0ABD5FX04_BACFG</name>
<evidence type="ECO:0000313" key="1">
    <source>
        <dbReference type="EMBL" id="MDT6976305.1"/>
    </source>
</evidence>
<organism evidence="1 2">
    <name type="scientific">Bacteroides fragilis</name>
    <dbReference type="NCBI Taxonomy" id="817"/>
    <lineage>
        <taxon>Bacteria</taxon>
        <taxon>Pseudomonadati</taxon>
        <taxon>Bacteroidota</taxon>
        <taxon>Bacteroidia</taxon>
        <taxon>Bacteroidales</taxon>
        <taxon>Bacteroidaceae</taxon>
        <taxon>Bacteroides</taxon>
    </lineage>
</organism>
<accession>A0ABD5FX04</accession>
<sequence length="140" mass="15685">MQKIKSETFIFCFGARGKNGLHARLLRGIRPEGVEIVRKTVRFSLATCPFFPVGLLKNECGAWLKNPVSRGVSFCFFVFSRPRLTERKRSASENGSILSHGRVKKEVRADRYPSRTCGNETQGGECYGVISPVAIRFPSE</sequence>
<comment type="caution">
    <text evidence="1">The sequence shown here is derived from an EMBL/GenBank/DDBJ whole genome shotgun (WGS) entry which is preliminary data.</text>
</comment>
<dbReference type="EMBL" id="JAVFHL010000001">
    <property type="protein sequence ID" value="MDT6976305.1"/>
    <property type="molecule type" value="Genomic_DNA"/>
</dbReference>
<dbReference type="Proteomes" id="UP001258434">
    <property type="component" value="Unassembled WGS sequence"/>
</dbReference>
<proteinExistence type="predicted"/>
<protein>
    <submittedName>
        <fullName evidence="1">Uncharacterized protein</fullName>
    </submittedName>
</protein>
<gene>
    <name evidence="1" type="ORF">BFGS077_001565</name>
</gene>
<dbReference type="AlphaFoldDB" id="A0ABD5FX04"/>
<reference evidence="1 2" key="2">
    <citation type="submission" date="2023-08" db="EMBL/GenBank/DDBJ databases">
        <authorList>
            <person name="Du M."/>
            <person name="Liu C."/>
            <person name="Liu S.-J."/>
        </authorList>
    </citation>
    <scope>NUCLEOTIDE SEQUENCE [LARGE SCALE GENOMIC DNA]</scope>
    <source>
        <strain evidence="1 2">GS077</strain>
    </source>
</reference>